<proteinExistence type="predicted"/>
<sequence length="161" mass="18442">MDTVTQLERRAERKNKIRLTHQLPVIALTLNIPANLTNQAWVPMLFKSALDSFLTKMEEMDVKVIEQQCATTPTYEALFAVDIRSSTLLKKAVIEIEHTHPYGALFNFDVMCRQGKTISRRSSYMRPRPCLICDDIAQRCAALKRHSPQQIEQAILSIINK</sequence>
<dbReference type="EMBL" id="JRWP01000027">
    <property type="protein sequence ID" value="KGY08170.1"/>
    <property type="molecule type" value="Genomic_DNA"/>
</dbReference>
<reference evidence="5 6" key="1">
    <citation type="submission" date="2014-10" db="EMBL/GenBank/DDBJ databases">
        <title>Genome sequencing of Vibrio sinaloensis T08.</title>
        <authorList>
            <person name="Chan K.-G."/>
            <person name="Mohamad N.I."/>
        </authorList>
    </citation>
    <scope>NUCLEOTIDE SEQUENCE [LARGE SCALE GENOMIC DNA]</scope>
    <source>
        <strain evidence="5 6">T08</strain>
    </source>
</reference>
<dbReference type="OrthoDB" id="3196716at2"/>
<evidence type="ECO:0000313" key="5">
    <source>
        <dbReference type="EMBL" id="KGY08170.1"/>
    </source>
</evidence>
<keyword evidence="2" id="KW-0808">Transferase</keyword>
<dbReference type="NCBIfam" id="TIGR03124">
    <property type="entry name" value="citrate_citX"/>
    <property type="match status" value="1"/>
</dbReference>
<protein>
    <recommendedName>
        <fullName evidence="1">citrate lyase holo-[acyl-carrier protein] synthase</fullName>
        <ecNumber evidence="1">2.7.7.61</ecNumber>
    </recommendedName>
</protein>
<dbReference type="STRING" id="379097.SE23_04790"/>
<comment type="catalytic activity">
    <reaction evidence="4">
        <text>apo-[citrate lyase ACP] + 2'-(5''-triphospho-alpha-D-ribosyl)-3'-dephospho-CoA = holo-[citrate lyase ACP] + diphosphate</text>
        <dbReference type="Rhea" id="RHEA:16333"/>
        <dbReference type="Rhea" id="RHEA-COMP:10157"/>
        <dbReference type="Rhea" id="RHEA-COMP:10158"/>
        <dbReference type="ChEBI" id="CHEBI:29999"/>
        <dbReference type="ChEBI" id="CHEBI:33019"/>
        <dbReference type="ChEBI" id="CHEBI:61378"/>
        <dbReference type="ChEBI" id="CHEBI:82683"/>
        <dbReference type="EC" id="2.7.7.61"/>
    </reaction>
</comment>
<dbReference type="Pfam" id="PF03802">
    <property type="entry name" value="CitX"/>
    <property type="match status" value="1"/>
</dbReference>
<evidence type="ECO:0000256" key="1">
    <source>
        <dbReference type="ARBA" id="ARBA00012524"/>
    </source>
</evidence>
<comment type="caution">
    <text evidence="5">The sequence shown here is derived from an EMBL/GenBank/DDBJ whole genome shotgun (WGS) entry which is preliminary data.</text>
</comment>
<accession>A0A0A5HV41</accession>
<dbReference type="Proteomes" id="UP000030451">
    <property type="component" value="Unassembled WGS sequence"/>
</dbReference>
<evidence type="ECO:0000256" key="3">
    <source>
        <dbReference type="ARBA" id="ARBA00022695"/>
    </source>
</evidence>
<dbReference type="GO" id="GO:0051191">
    <property type="term" value="P:prosthetic group biosynthetic process"/>
    <property type="evidence" value="ECO:0007669"/>
    <property type="project" value="InterPro"/>
</dbReference>
<evidence type="ECO:0000313" key="6">
    <source>
        <dbReference type="Proteomes" id="UP000030451"/>
    </source>
</evidence>
<evidence type="ECO:0000256" key="4">
    <source>
        <dbReference type="ARBA" id="ARBA00048574"/>
    </source>
</evidence>
<dbReference type="GO" id="GO:0050519">
    <property type="term" value="F:holo-citrate lyase synthase activity"/>
    <property type="evidence" value="ECO:0007669"/>
    <property type="project" value="UniProtKB-EC"/>
</dbReference>
<dbReference type="AlphaFoldDB" id="A0A0A5HV41"/>
<dbReference type="EC" id="2.7.7.61" evidence="1"/>
<gene>
    <name evidence="5" type="ORF">NM06_13430</name>
</gene>
<name>A0A0A5HV41_PHOS4</name>
<dbReference type="InterPro" id="IPR005551">
    <property type="entry name" value="CitX"/>
</dbReference>
<evidence type="ECO:0000256" key="2">
    <source>
        <dbReference type="ARBA" id="ARBA00022679"/>
    </source>
</evidence>
<dbReference type="RefSeq" id="WP_038191485.1">
    <property type="nucleotide sequence ID" value="NZ_JRWP01000027.1"/>
</dbReference>
<organism evidence="5 6">
    <name type="scientific">Photobacterium sp. (strain ATCC 43367)</name>
    <dbReference type="NCBI Taxonomy" id="379097"/>
    <lineage>
        <taxon>Bacteria</taxon>
        <taxon>Pseudomonadati</taxon>
        <taxon>Pseudomonadota</taxon>
        <taxon>Gammaproteobacteria</taxon>
        <taxon>Vibrionales</taxon>
        <taxon>Vibrionaceae</taxon>
        <taxon>Vibrio</taxon>
        <taxon>Vibrio oreintalis group</taxon>
    </lineage>
</organism>
<keyword evidence="3" id="KW-0548">Nucleotidyltransferase</keyword>